<dbReference type="Gene3D" id="3.90.10.10">
    <property type="entry name" value="Cytochrome C3"/>
    <property type="match status" value="2"/>
</dbReference>
<feature type="transmembrane region" description="Helical" evidence="1">
    <location>
        <begin position="12"/>
        <end position="31"/>
    </location>
</feature>
<dbReference type="InterPro" id="IPR029467">
    <property type="entry name" value="Cyt_c7-like"/>
</dbReference>
<organism evidence="3 4">
    <name type="scientific">bacterium (Candidatus Blackallbacteria) CG17_big_fil_post_rev_8_21_14_2_50_48_46</name>
    <dbReference type="NCBI Taxonomy" id="2014261"/>
    <lineage>
        <taxon>Bacteria</taxon>
        <taxon>Candidatus Blackallbacteria</taxon>
    </lineage>
</organism>
<dbReference type="CDD" id="cd08168">
    <property type="entry name" value="Cytochrom_C3"/>
    <property type="match status" value="1"/>
</dbReference>
<reference evidence="3 4" key="1">
    <citation type="submission" date="2017-09" db="EMBL/GenBank/DDBJ databases">
        <title>Depth-based differentiation of microbial function through sediment-hosted aquifers and enrichment of novel symbionts in the deep terrestrial subsurface.</title>
        <authorList>
            <person name="Probst A.J."/>
            <person name="Ladd B."/>
            <person name="Jarett J.K."/>
            <person name="Geller-Mcgrath D.E."/>
            <person name="Sieber C.M."/>
            <person name="Emerson J.B."/>
            <person name="Anantharaman K."/>
            <person name="Thomas B.C."/>
            <person name="Malmstrom R."/>
            <person name="Stieglmeier M."/>
            <person name="Klingl A."/>
            <person name="Woyke T."/>
            <person name="Ryan C.M."/>
            <person name="Banfield J.F."/>
        </authorList>
    </citation>
    <scope>NUCLEOTIDE SEQUENCE [LARGE SCALE GENOMIC DNA]</scope>
    <source>
        <strain evidence="3">CG17_big_fil_post_rev_8_21_14_2_50_48_46</strain>
    </source>
</reference>
<comment type="caution">
    <text evidence="3">The sequence shown here is derived from an EMBL/GenBank/DDBJ whole genome shotgun (WGS) entry which is preliminary data.</text>
</comment>
<gene>
    <name evidence="3" type="ORF">COW36_10570</name>
</gene>
<proteinExistence type="predicted"/>
<keyword evidence="1" id="KW-0812">Transmembrane</keyword>
<keyword evidence="1" id="KW-0472">Membrane</keyword>
<dbReference type="Proteomes" id="UP000231019">
    <property type="component" value="Unassembled WGS sequence"/>
</dbReference>
<accession>A0A2M7G5H3</accession>
<protein>
    <submittedName>
        <fullName evidence="3">Cytochrome C</fullName>
    </submittedName>
</protein>
<name>A0A2M7G5H3_9BACT</name>
<dbReference type="InterPro" id="IPR036280">
    <property type="entry name" value="Multihaem_cyt_sf"/>
</dbReference>
<evidence type="ECO:0000313" key="4">
    <source>
        <dbReference type="Proteomes" id="UP000231019"/>
    </source>
</evidence>
<dbReference type="Pfam" id="PF14522">
    <property type="entry name" value="Cytochrome_C7"/>
    <property type="match status" value="1"/>
</dbReference>
<sequence length="192" mass="21950">MRKSVLDYILRIYLPVTLLIVVVTYTVTYFVSRDERYHVGYQPTQPINYSHELHAGQLAIDCQYCHTGASKGRHANVPAVETCMNCHTVARTDRPEIKKLTAFYKENKPIPWQRIHKLPEHVYFNHSVHVNKGLACQECHGQIQTMPVVAQAKPFMMADCLACHRTAPQKYPHLVNLTGLKKGPENCTACHR</sequence>
<dbReference type="PANTHER" id="PTHR39425">
    <property type="entry name" value="LIPOPROTEIN CYTOCHROME C"/>
    <property type="match status" value="1"/>
</dbReference>
<dbReference type="SUPFAM" id="SSF48695">
    <property type="entry name" value="Multiheme cytochromes"/>
    <property type="match status" value="1"/>
</dbReference>
<dbReference type="AlphaFoldDB" id="A0A2M7G5H3"/>
<evidence type="ECO:0000256" key="1">
    <source>
        <dbReference type="SAM" id="Phobius"/>
    </source>
</evidence>
<feature type="domain" description="Cytochrome c7-like" evidence="2">
    <location>
        <begin position="122"/>
        <end position="192"/>
    </location>
</feature>
<dbReference type="PANTHER" id="PTHR39425:SF1">
    <property type="entry name" value="CYTOCHROME C7-LIKE DOMAIN-CONTAINING PROTEIN"/>
    <property type="match status" value="1"/>
</dbReference>
<dbReference type="EMBL" id="PFFQ01000031">
    <property type="protein sequence ID" value="PIW17072.1"/>
    <property type="molecule type" value="Genomic_DNA"/>
</dbReference>
<evidence type="ECO:0000313" key="3">
    <source>
        <dbReference type="EMBL" id="PIW17072.1"/>
    </source>
</evidence>
<keyword evidence="1" id="KW-1133">Transmembrane helix</keyword>
<evidence type="ECO:0000259" key="2">
    <source>
        <dbReference type="Pfam" id="PF14522"/>
    </source>
</evidence>